<evidence type="ECO:0000256" key="1">
    <source>
        <dbReference type="SAM" id="Phobius"/>
    </source>
</evidence>
<accession>A0A9P4JZM0</accession>
<proteinExistence type="predicted"/>
<evidence type="ECO:0000313" key="2">
    <source>
        <dbReference type="EMBL" id="KAF2259478.1"/>
    </source>
</evidence>
<dbReference type="OrthoDB" id="5241710at2759"/>
<gene>
    <name evidence="2" type="ORF">CC78DRAFT_66489</name>
</gene>
<reference evidence="3" key="1">
    <citation type="journal article" date="2020" name="Stud. Mycol.">
        <title>101 Dothideomycetes genomes: A test case for predicting lifestyles and emergence of pathogens.</title>
        <authorList>
            <person name="Haridas S."/>
            <person name="Albert R."/>
            <person name="Binder M."/>
            <person name="Bloem J."/>
            <person name="LaButti K."/>
            <person name="Salamov A."/>
            <person name="Andreopoulos B."/>
            <person name="Baker S."/>
            <person name="Barry K."/>
            <person name="Bills G."/>
            <person name="Bluhm B."/>
            <person name="Cannon C."/>
            <person name="Castanera R."/>
            <person name="Culley D."/>
            <person name="Daum C."/>
            <person name="Ezra D."/>
            <person name="Gonzalez J."/>
            <person name="Henrissat B."/>
            <person name="Kuo A."/>
            <person name="Liang C."/>
            <person name="Lipzen A."/>
            <person name="Lutzoni F."/>
            <person name="Magnuson J."/>
            <person name="Mondo S."/>
            <person name="Nolan M."/>
            <person name="Ohm R."/>
            <person name="Pangilinan J."/>
            <person name="Park H.-J."/>
            <person name="Ramirez L."/>
            <person name="Alfaro M."/>
            <person name="Sun H."/>
            <person name="Tritt A."/>
            <person name="Yoshinaga Y."/>
            <person name="Zwiers L.-H."/>
            <person name="Turgeon B."/>
            <person name="Goodwin S."/>
            <person name="Spatafora J."/>
            <person name="Crous P."/>
            <person name="Grigoriev I."/>
        </authorList>
    </citation>
    <scope>NUCLEOTIDE SEQUENCE [LARGE SCALE GENOMIC DNA]</scope>
    <source>
        <strain evidence="3">CBS 304.66</strain>
    </source>
</reference>
<keyword evidence="1" id="KW-0812">Transmembrane</keyword>
<comment type="caution">
    <text evidence="2">The sequence shown here is derived from an EMBL/GenBank/DDBJ whole genome shotgun (WGS) entry which is preliminary data.</text>
</comment>
<organism evidence="2 3">
    <name type="scientific">Lojkania enalia</name>
    <dbReference type="NCBI Taxonomy" id="147567"/>
    <lineage>
        <taxon>Eukaryota</taxon>
        <taxon>Fungi</taxon>
        <taxon>Dikarya</taxon>
        <taxon>Ascomycota</taxon>
        <taxon>Pezizomycotina</taxon>
        <taxon>Dothideomycetes</taxon>
        <taxon>Pleosporomycetidae</taxon>
        <taxon>Pleosporales</taxon>
        <taxon>Pleosporales incertae sedis</taxon>
        <taxon>Lojkania</taxon>
    </lineage>
</organism>
<dbReference type="EMBL" id="ML986707">
    <property type="protein sequence ID" value="KAF2259478.1"/>
    <property type="molecule type" value="Genomic_DNA"/>
</dbReference>
<evidence type="ECO:0000313" key="3">
    <source>
        <dbReference type="Proteomes" id="UP000800093"/>
    </source>
</evidence>
<feature type="transmembrane region" description="Helical" evidence="1">
    <location>
        <begin position="84"/>
        <end position="105"/>
    </location>
</feature>
<protein>
    <submittedName>
        <fullName evidence="2">Uncharacterized protein</fullName>
    </submittedName>
</protein>
<dbReference type="AlphaFoldDB" id="A0A9P4JZM0"/>
<keyword evidence="3" id="KW-1185">Reference proteome</keyword>
<sequence length="201" mass="21527">MAGPVMNFRILTKSPSHTLRAIPLAIFAPAFLMLLIQGIASSRVNPAIGIIPLFFSAAYSAALLANEKKCGCQSSGLSGTPLHLVCDFALGVGTLVCLILTWIFLPHHTWEISGGLVMLGTYASNFLIINFLIHLFFTAKQLWEFITPGEHYVSSCPYCRHGSFVSSIAQAAKGFAPLLDTEGRPSAAEEGERAEAADSAV</sequence>
<feature type="transmembrane region" description="Helical" evidence="1">
    <location>
        <begin position="21"/>
        <end position="40"/>
    </location>
</feature>
<feature type="transmembrane region" description="Helical" evidence="1">
    <location>
        <begin position="117"/>
        <end position="137"/>
    </location>
</feature>
<name>A0A9P4JZM0_9PLEO</name>
<keyword evidence="1" id="KW-0472">Membrane</keyword>
<keyword evidence="1" id="KW-1133">Transmembrane helix</keyword>
<dbReference type="Proteomes" id="UP000800093">
    <property type="component" value="Unassembled WGS sequence"/>
</dbReference>
<feature type="transmembrane region" description="Helical" evidence="1">
    <location>
        <begin position="46"/>
        <end position="64"/>
    </location>
</feature>